<accession>A0A382FAA4</accession>
<name>A0A382FAA4_9ZZZZ</name>
<organism evidence="1">
    <name type="scientific">marine metagenome</name>
    <dbReference type="NCBI Taxonomy" id="408172"/>
    <lineage>
        <taxon>unclassified sequences</taxon>
        <taxon>metagenomes</taxon>
        <taxon>ecological metagenomes</taxon>
    </lineage>
</organism>
<evidence type="ECO:0000313" key="1">
    <source>
        <dbReference type="EMBL" id="SVB60006.1"/>
    </source>
</evidence>
<dbReference type="EMBL" id="UINC01048899">
    <property type="protein sequence ID" value="SVB60006.1"/>
    <property type="molecule type" value="Genomic_DNA"/>
</dbReference>
<protein>
    <submittedName>
        <fullName evidence="1">Uncharacterized protein</fullName>
    </submittedName>
</protein>
<gene>
    <name evidence="1" type="ORF">METZ01_LOCUS212860</name>
</gene>
<reference evidence="1" key="1">
    <citation type="submission" date="2018-05" db="EMBL/GenBank/DDBJ databases">
        <authorList>
            <person name="Lanie J.A."/>
            <person name="Ng W.-L."/>
            <person name="Kazmierczak K.M."/>
            <person name="Andrzejewski T.M."/>
            <person name="Davidsen T.M."/>
            <person name="Wayne K.J."/>
            <person name="Tettelin H."/>
            <person name="Glass J.I."/>
            <person name="Rusch D."/>
            <person name="Podicherti R."/>
            <person name="Tsui H.-C.T."/>
            <person name="Winkler M.E."/>
        </authorList>
    </citation>
    <scope>NUCLEOTIDE SEQUENCE</scope>
</reference>
<proteinExistence type="predicted"/>
<dbReference type="AlphaFoldDB" id="A0A382FAA4"/>
<sequence>MGKSVTFTEVTFWLQSGYIFQKG</sequence>